<keyword evidence="5" id="KW-0378">Hydrolase</keyword>
<comment type="similarity">
    <text evidence="1">Belongs to the HicA mRNA interferase family.</text>
</comment>
<dbReference type="Gene3D" id="3.30.920.30">
    <property type="entry name" value="Hypothetical protein"/>
    <property type="match status" value="1"/>
</dbReference>
<dbReference type="SUPFAM" id="SSF54786">
    <property type="entry name" value="YcfA/nrd intein domain"/>
    <property type="match status" value="1"/>
</dbReference>
<keyword evidence="9" id="KW-1185">Reference proteome</keyword>
<proteinExistence type="inferred from homology"/>
<evidence type="ECO:0000256" key="1">
    <source>
        <dbReference type="ARBA" id="ARBA00006620"/>
    </source>
</evidence>
<dbReference type="GO" id="GO:0004519">
    <property type="term" value="F:endonuclease activity"/>
    <property type="evidence" value="ECO:0007669"/>
    <property type="project" value="UniProtKB-KW"/>
</dbReference>
<dbReference type="GO" id="GO:0003729">
    <property type="term" value="F:mRNA binding"/>
    <property type="evidence" value="ECO:0007669"/>
    <property type="project" value="InterPro"/>
</dbReference>
<dbReference type="InterPro" id="IPR012933">
    <property type="entry name" value="HicA_mRNA_interferase"/>
</dbReference>
<evidence type="ECO:0000313" key="8">
    <source>
        <dbReference type="EMBL" id="KNZ41383.1"/>
    </source>
</evidence>
<gene>
    <name evidence="8" type="ORF">AKG39_12240</name>
</gene>
<sequence>MPMTPKQMIKLLKENGFIEERQNGSHKFFVNPDTGKRTTVPYHSKDLKKGTEQQILKDAGLK</sequence>
<keyword evidence="4" id="KW-0255">Endonuclease</keyword>
<evidence type="ECO:0000313" key="9">
    <source>
        <dbReference type="Proteomes" id="UP000036873"/>
    </source>
</evidence>
<dbReference type="Proteomes" id="UP000036873">
    <property type="component" value="Unassembled WGS sequence"/>
</dbReference>
<evidence type="ECO:0000256" key="5">
    <source>
        <dbReference type="ARBA" id="ARBA00022801"/>
    </source>
</evidence>
<reference evidence="9" key="1">
    <citation type="submission" date="2015-07" db="EMBL/GenBank/DDBJ databases">
        <title>Draft genome sequence of Acetobacterium bakii DSM 8293, a potential psychrophilic chemical producer through syngas fermentation.</title>
        <authorList>
            <person name="Song Y."/>
            <person name="Hwang S."/>
            <person name="Cho B.-K."/>
        </authorList>
    </citation>
    <scope>NUCLEOTIDE SEQUENCE [LARGE SCALE GENOMIC DNA]</scope>
    <source>
        <strain evidence="9">DSM 8239</strain>
    </source>
</reference>
<dbReference type="PANTHER" id="PTHR34873">
    <property type="entry name" value="SSR1766 PROTEIN"/>
    <property type="match status" value="1"/>
</dbReference>
<dbReference type="PATRIC" id="fig|52689.4.peg.1803"/>
<dbReference type="PANTHER" id="PTHR34873:SF3">
    <property type="entry name" value="ADDICTION MODULE TOXIN, HICA FAMILY"/>
    <property type="match status" value="1"/>
</dbReference>
<dbReference type="OrthoDB" id="286048at2"/>
<evidence type="ECO:0000256" key="3">
    <source>
        <dbReference type="ARBA" id="ARBA00022722"/>
    </source>
</evidence>
<comment type="caution">
    <text evidence="8">The sequence shown here is derived from an EMBL/GenBank/DDBJ whole genome shotgun (WGS) entry which is preliminary data.</text>
</comment>
<dbReference type="STRING" id="52689.AKG39_12240"/>
<evidence type="ECO:0000256" key="6">
    <source>
        <dbReference type="ARBA" id="ARBA00022884"/>
    </source>
</evidence>
<dbReference type="GO" id="GO:0016787">
    <property type="term" value="F:hydrolase activity"/>
    <property type="evidence" value="ECO:0007669"/>
    <property type="project" value="UniProtKB-KW"/>
</dbReference>
<name>A0A0L6TYR9_9FIRM</name>
<evidence type="ECO:0000256" key="4">
    <source>
        <dbReference type="ARBA" id="ARBA00022759"/>
    </source>
</evidence>
<dbReference type="InterPro" id="IPR038570">
    <property type="entry name" value="HicA_sf"/>
</dbReference>
<dbReference type="Pfam" id="PF07927">
    <property type="entry name" value="HicA_toxin"/>
    <property type="match status" value="1"/>
</dbReference>
<dbReference type="EMBL" id="LGYO01000031">
    <property type="protein sequence ID" value="KNZ41383.1"/>
    <property type="molecule type" value="Genomic_DNA"/>
</dbReference>
<accession>A0A0L6TYR9</accession>
<dbReference type="RefSeq" id="WP_050740687.1">
    <property type="nucleotide sequence ID" value="NZ_LGYO01000031.1"/>
</dbReference>
<protein>
    <submittedName>
        <fullName evidence="8">Toxin HicA</fullName>
    </submittedName>
</protein>
<dbReference type="AlphaFoldDB" id="A0A0L6TYR9"/>
<keyword evidence="7" id="KW-0346">Stress response</keyword>
<keyword evidence="3" id="KW-0540">Nuclease</keyword>
<keyword evidence="2" id="KW-1277">Toxin-antitoxin system</keyword>
<organism evidence="8 9">
    <name type="scientific">Acetobacterium bakii</name>
    <dbReference type="NCBI Taxonomy" id="52689"/>
    <lineage>
        <taxon>Bacteria</taxon>
        <taxon>Bacillati</taxon>
        <taxon>Bacillota</taxon>
        <taxon>Clostridia</taxon>
        <taxon>Eubacteriales</taxon>
        <taxon>Eubacteriaceae</taxon>
        <taxon>Acetobacterium</taxon>
    </lineage>
</organism>
<keyword evidence="6" id="KW-0694">RNA-binding</keyword>
<evidence type="ECO:0000256" key="7">
    <source>
        <dbReference type="ARBA" id="ARBA00023016"/>
    </source>
</evidence>
<evidence type="ECO:0000256" key="2">
    <source>
        <dbReference type="ARBA" id="ARBA00022649"/>
    </source>
</evidence>